<sequence>MKKRIPKKIHIIGFVGSGKTTLAKELSTKYSIPFHELDNVVWIRDKAGDIKRTEKEREDYLNKIIQSESWIIEGIHNEDWVANSFRHADLIIFLDTKYSIRTSRITKRFLYQKLGLEKSNYKPTIKIFFNMFKWNKQFEDRGKPKFFERYGIYRDKIFVANNKKYIISYLNSWQATLRRY</sequence>
<keyword evidence="2" id="KW-1185">Reference proteome</keyword>
<dbReference type="AlphaFoldDB" id="A0A3A9JYY1"/>
<organism evidence="1 2">
    <name type="scientific">Salipaludibacillus neizhouensis</name>
    <dbReference type="NCBI Taxonomy" id="885475"/>
    <lineage>
        <taxon>Bacteria</taxon>
        <taxon>Bacillati</taxon>
        <taxon>Bacillota</taxon>
        <taxon>Bacilli</taxon>
        <taxon>Bacillales</taxon>
        <taxon>Bacillaceae</taxon>
    </lineage>
</organism>
<dbReference type="Gene3D" id="3.40.50.300">
    <property type="entry name" value="P-loop containing nucleotide triphosphate hydrolases"/>
    <property type="match status" value="1"/>
</dbReference>
<name>A0A3A9JYY1_9BACI</name>
<dbReference type="InterPro" id="IPR027417">
    <property type="entry name" value="P-loop_NTPase"/>
</dbReference>
<dbReference type="InterPro" id="IPR052922">
    <property type="entry name" value="Cytidylate_Kinase-2"/>
</dbReference>
<dbReference type="EMBL" id="PDOE01000017">
    <property type="protein sequence ID" value="RKL65399.1"/>
    <property type="molecule type" value="Genomic_DNA"/>
</dbReference>
<gene>
    <name evidence="1" type="ORF">CR203_20845</name>
</gene>
<evidence type="ECO:0000313" key="2">
    <source>
        <dbReference type="Proteomes" id="UP000281498"/>
    </source>
</evidence>
<evidence type="ECO:0000313" key="1">
    <source>
        <dbReference type="EMBL" id="RKL65399.1"/>
    </source>
</evidence>
<accession>A0A3A9JYY1</accession>
<dbReference type="OrthoDB" id="1201990at2"/>
<dbReference type="SUPFAM" id="SSF52540">
    <property type="entry name" value="P-loop containing nucleoside triphosphate hydrolases"/>
    <property type="match status" value="1"/>
</dbReference>
<dbReference type="PANTHER" id="PTHR37816:SF2">
    <property type="entry name" value="DNA TOPOLOGY MODULATION PROTEIN FLAR-RELATED PROTEIN"/>
    <property type="match status" value="1"/>
</dbReference>
<proteinExistence type="predicted"/>
<dbReference type="Proteomes" id="UP000281498">
    <property type="component" value="Unassembled WGS sequence"/>
</dbReference>
<comment type="caution">
    <text evidence="1">The sequence shown here is derived from an EMBL/GenBank/DDBJ whole genome shotgun (WGS) entry which is preliminary data.</text>
</comment>
<dbReference type="PANTHER" id="PTHR37816">
    <property type="entry name" value="YALI0E33011P"/>
    <property type="match status" value="1"/>
</dbReference>
<protein>
    <submittedName>
        <fullName evidence="1">DNA topology modulation protein FlaR</fullName>
    </submittedName>
</protein>
<dbReference type="Pfam" id="PF13238">
    <property type="entry name" value="AAA_18"/>
    <property type="match status" value="1"/>
</dbReference>
<reference evidence="1 2" key="1">
    <citation type="submission" date="2017-10" db="EMBL/GenBank/DDBJ databases">
        <title>Bacillus sp. nov., a halophilic bacterium isolated from a Keqin Lake.</title>
        <authorList>
            <person name="Wang H."/>
        </authorList>
    </citation>
    <scope>NUCLEOTIDE SEQUENCE [LARGE SCALE GENOMIC DNA]</scope>
    <source>
        <strain evidence="1 2">KCTC 13187</strain>
    </source>
</reference>
<dbReference type="RefSeq" id="WP_110935524.1">
    <property type="nucleotide sequence ID" value="NZ_KZ614146.1"/>
</dbReference>